<dbReference type="Gene3D" id="3.40.50.1980">
    <property type="entry name" value="Nitrogenase molybdenum iron protein domain"/>
    <property type="match status" value="2"/>
</dbReference>
<dbReference type="PROSITE" id="PS50983">
    <property type="entry name" value="FE_B12_PBP"/>
    <property type="match status" value="1"/>
</dbReference>
<dbReference type="SUPFAM" id="SSF53807">
    <property type="entry name" value="Helical backbone' metal receptor"/>
    <property type="match status" value="1"/>
</dbReference>
<dbReference type="PANTHER" id="PTHR30535:SF4">
    <property type="entry name" value="HEMIN-BINDING PERIPLASMIC PROTEIN HMUT"/>
    <property type="match status" value="1"/>
</dbReference>
<dbReference type="RefSeq" id="WP_037503537.1">
    <property type="nucleotide sequence ID" value="NZ_JJMU01000072.1"/>
</dbReference>
<sequence length="285" mass="30535">MTNRIIAILIILVSSLLDVDAKEQRIVTLSSAITETVFGLGLGDQVVATDVTSLSPKAAATLPKVSKNRSISAEGVMAFRPTIVLVLEGDIPPTVLKHLKTSGIRVVTLKQTFTEQGAYRFMQQIADVLQVPDRGKEIVARTKLTMQKVSEMISEEMSGRKKPTVLFIYARGTGTMSVSGKGSSLDALIGLAGGKNAVQEFAEFKPYSTEALVKANPDVILLFDFGVSSLGGKDAILKMPGVRLTEAGKHQRIVSMNASLLVNFSTRLPEAVLALHQALIAITTN</sequence>
<dbReference type="OrthoDB" id="9797736at2"/>
<dbReference type="Proteomes" id="UP000031802">
    <property type="component" value="Unassembled WGS sequence"/>
</dbReference>
<dbReference type="PANTHER" id="PTHR30535">
    <property type="entry name" value="VITAMIN B12-BINDING PROTEIN"/>
    <property type="match status" value="1"/>
</dbReference>
<dbReference type="eggNOG" id="COG4558">
    <property type="taxonomic scope" value="Bacteria"/>
</dbReference>
<evidence type="ECO:0000259" key="1">
    <source>
        <dbReference type="PROSITE" id="PS50983"/>
    </source>
</evidence>
<dbReference type="EMBL" id="JJMU01000072">
    <property type="protein sequence ID" value="KGE12342.1"/>
    <property type="molecule type" value="Genomic_DNA"/>
</dbReference>
<gene>
    <name evidence="2" type="ORF">DI53_3831</name>
</gene>
<dbReference type="PATRIC" id="fig|1229276.3.peg.3967"/>
<reference evidence="3" key="1">
    <citation type="submission" date="2014-04" db="EMBL/GenBank/DDBJ databases">
        <title>Whole-Genome optical mapping and complete genome sequence of Sphingobacterium deserti sp. nov., a new spaces isolated from desert in the west of China.</title>
        <authorList>
            <person name="Teng C."/>
            <person name="Zhou Z."/>
            <person name="Li X."/>
            <person name="Chen M."/>
            <person name="Lin M."/>
            <person name="Wang L."/>
            <person name="Su S."/>
            <person name="Zhang C."/>
            <person name="Zhang W."/>
        </authorList>
    </citation>
    <scope>NUCLEOTIDE SEQUENCE [LARGE SCALE GENOMIC DNA]</scope>
    <source>
        <strain evidence="3">ACCC05744</strain>
    </source>
</reference>
<accession>A0A0B8SYL8</accession>
<proteinExistence type="predicted"/>
<dbReference type="InterPro" id="IPR050902">
    <property type="entry name" value="ABC_Transporter_SBP"/>
</dbReference>
<protein>
    <submittedName>
        <fullName evidence="2">Vitamin B12 binding protein</fullName>
    </submittedName>
</protein>
<organism evidence="2 3">
    <name type="scientific">Sphingobacterium deserti</name>
    <dbReference type="NCBI Taxonomy" id="1229276"/>
    <lineage>
        <taxon>Bacteria</taxon>
        <taxon>Pseudomonadati</taxon>
        <taxon>Bacteroidota</taxon>
        <taxon>Sphingobacteriia</taxon>
        <taxon>Sphingobacteriales</taxon>
        <taxon>Sphingobacteriaceae</taxon>
        <taxon>Sphingobacterium</taxon>
    </lineage>
</organism>
<reference evidence="2 3" key="2">
    <citation type="journal article" date="2015" name="PLoS ONE">
        <title>Whole-Genome Optical Mapping and Finished Genome Sequence of Sphingobacterium deserti sp. nov., a New Species Isolated from the Western Desert of China.</title>
        <authorList>
            <person name="Teng C."/>
            <person name="Zhou Z."/>
            <person name="Molnar I."/>
            <person name="Li X."/>
            <person name="Tang R."/>
            <person name="Chen M."/>
            <person name="Wang L."/>
            <person name="Su S."/>
            <person name="Zhang W."/>
            <person name="Lin M."/>
        </authorList>
    </citation>
    <scope>NUCLEOTIDE SEQUENCE [LARGE SCALE GENOMIC DNA]</scope>
    <source>
        <strain evidence="3">ACCC05744</strain>
    </source>
</reference>
<evidence type="ECO:0000313" key="2">
    <source>
        <dbReference type="EMBL" id="KGE12342.1"/>
    </source>
</evidence>
<dbReference type="AlphaFoldDB" id="A0A0B8SYL8"/>
<name>A0A0B8SYL8_9SPHI</name>
<dbReference type="Pfam" id="PF01497">
    <property type="entry name" value="Peripla_BP_2"/>
    <property type="match status" value="1"/>
</dbReference>
<feature type="domain" description="Fe/B12 periplasmic-binding" evidence="1">
    <location>
        <begin position="25"/>
        <end position="285"/>
    </location>
</feature>
<evidence type="ECO:0000313" key="3">
    <source>
        <dbReference type="Proteomes" id="UP000031802"/>
    </source>
</evidence>
<keyword evidence="3" id="KW-1185">Reference proteome</keyword>
<comment type="caution">
    <text evidence="2">The sequence shown here is derived from an EMBL/GenBank/DDBJ whole genome shotgun (WGS) entry which is preliminary data.</text>
</comment>
<dbReference type="InterPro" id="IPR002491">
    <property type="entry name" value="ABC_transptr_periplasmic_BD"/>
</dbReference>
<dbReference type="STRING" id="1229276.DI53_3831"/>